<evidence type="ECO:0000313" key="3">
    <source>
        <dbReference type="Proteomes" id="UP000682134"/>
    </source>
</evidence>
<organism evidence="2 3">
    <name type="scientific">Gottfriedia endophytica</name>
    <dbReference type="NCBI Taxonomy" id="2820819"/>
    <lineage>
        <taxon>Bacteria</taxon>
        <taxon>Bacillati</taxon>
        <taxon>Bacillota</taxon>
        <taxon>Bacilli</taxon>
        <taxon>Bacillales</taxon>
        <taxon>Bacillaceae</taxon>
        <taxon>Gottfriedia</taxon>
    </lineage>
</organism>
<sequence>MKTARFWGMMTAILLFGIALYLPNSFYELFITKNKLDYTAASLNPKTFQGVLLQEKMLKDPKYLPIFGSSELSRRDSFHPSRYFMDEKNEFTPFLIGRGGSQSLVHFLDLAAVQDELKNRKIVFVLSPQWFIPSGIDDKHFSPNYSALQTYSFVLSNEIDPKIKKQAANRLLQLSIVKKDPLLVTQLKALSTDNKAIKLKAELEKPVAYTYLKVLEKKDFFQTVIKSPGKRYNLKKSKYEHSCWNKDIQVADEMGKQATKSNQFGILDSYYQKHIGHQLLSLKNYKRNSSYGVSPEYGDLQMVLDILKKQHTKALFVSVPVNGAWYDYAGFPKQGREVYYQKVKKQVEQAGFPVADFSNHEYDKYFLEDTIHIGWKGWVYIDRSLNQFYTGSHPINTAGKTYQSDAF</sequence>
<dbReference type="AlphaFoldDB" id="A0A940SHV4"/>
<dbReference type="GO" id="GO:0070395">
    <property type="term" value="P:lipoteichoic acid biosynthetic process"/>
    <property type="evidence" value="ECO:0007669"/>
    <property type="project" value="UniProtKB-UniRule"/>
</dbReference>
<dbReference type="PANTHER" id="PTHR40039">
    <property type="entry name" value="PROTEIN DLTD"/>
    <property type="match status" value="1"/>
</dbReference>
<reference evidence="2" key="1">
    <citation type="submission" date="2021-04" db="EMBL/GenBank/DDBJ databases">
        <title>Genome seq and assembly of Bacillus sp.</title>
        <authorList>
            <person name="Chhetri G."/>
        </authorList>
    </citation>
    <scope>NUCLEOTIDE SEQUENCE</scope>
    <source>
        <strain evidence="2">RG28</strain>
    </source>
</reference>
<accession>A0A940SHV4</accession>
<dbReference type="InterPro" id="IPR023896">
    <property type="entry name" value="LTA_DltD"/>
</dbReference>
<protein>
    <recommendedName>
        <fullName evidence="1">Protein DltD</fullName>
    </recommendedName>
</protein>
<dbReference type="SUPFAM" id="SSF52266">
    <property type="entry name" value="SGNH hydrolase"/>
    <property type="match status" value="1"/>
</dbReference>
<dbReference type="Pfam" id="PF04914">
    <property type="entry name" value="DltD"/>
    <property type="match status" value="1"/>
</dbReference>
<dbReference type="PIRSF" id="PIRSF021438">
    <property type="entry name" value="DltD"/>
    <property type="match status" value="1"/>
</dbReference>
<keyword evidence="1" id="KW-0472">Membrane</keyword>
<dbReference type="PANTHER" id="PTHR40039:SF1">
    <property type="entry name" value="PROTEIN DLTD"/>
    <property type="match status" value="1"/>
</dbReference>
<dbReference type="GO" id="GO:0005886">
    <property type="term" value="C:plasma membrane"/>
    <property type="evidence" value="ECO:0007669"/>
    <property type="project" value="UniProtKB-UniRule"/>
</dbReference>
<dbReference type="EMBL" id="JAGIYQ010000002">
    <property type="protein sequence ID" value="MBP0724340.1"/>
    <property type="molecule type" value="Genomic_DNA"/>
</dbReference>
<proteinExistence type="inferred from homology"/>
<comment type="pathway">
    <text evidence="1">Cell wall biogenesis; lipoteichoic acid biosynthesis.</text>
</comment>
<dbReference type="NCBIfam" id="TIGR04092">
    <property type="entry name" value="LTA_DltD"/>
    <property type="match status" value="1"/>
</dbReference>
<evidence type="ECO:0000313" key="2">
    <source>
        <dbReference type="EMBL" id="MBP0724340.1"/>
    </source>
</evidence>
<dbReference type="Proteomes" id="UP000682134">
    <property type="component" value="Unassembled WGS sequence"/>
</dbReference>
<dbReference type="RefSeq" id="WP_209402755.1">
    <property type="nucleotide sequence ID" value="NZ_JAGIYQ010000002.1"/>
</dbReference>
<gene>
    <name evidence="2" type="primary">dltD</name>
    <name evidence="2" type="ORF">J5Y03_03965</name>
</gene>
<evidence type="ECO:0000256" key="1">
    <source>
        <dbReference type="PIRNR" id="PIRNR021438"/>
    </source>
</evidence>
<keyword evidence="1" id="KW-1003">Cell membrane</keyword>
<keyword evidence="3" id="KW-1185">Reference proteome</keyword>
<dbReference type="InterPro" id="IPR006998">
    <property type="entry name" value="DltD"/>
</dbReference>
<name>A0A940SHV4_9BACI</name>
<comment type="caution">
    <text evidence="2">The sequence shown here is derived from an EMBL/GenBank/DDBJ whole genome shotgun (WGS) entry which is preliminary data.</text>
</comment>
<comment type="similarity">
    <text evidence="1">Belongs to the DltD family.</text>
</comment>